<evidence type="ECO:0000256" key="1">
    <source>
        <dbReference type="ARBA" id="ARBA00004141"/>
    </source>
</evidence>
<keyword evidence="2 5" id="KW-0812">Transmembrane</keyword>
<feature type="transmembrane region" description="Helical" evidence="5">
    <location>
        <begin position="292"/>
        <end position="308"/>
    </location>
</feature>
<dbReference type="GO" id="GO:0008273">
    <property type="term" value="F:calcium, potassium:sodium antiporter activity"/>
    <property type="evidence" value="ECO:0007669"/>
    <property type="project" value="TreeGrafter"/>
</dbReference>
<dbReference type="GO" id="GO:0005886">
    <property type="term" value="C:plasma membrane"/>
    <property type="evidence" value="ECO:0007669"/>
    <property type="project" value="TreeGrafter"/>
</dbReference>
<dbReference type="NCBIfam" id="TIGR00367">
    <property type="entry name" value="calcium/sodium antiporter"/>
    <property type="match status" value="1"/>
</dbReference>
<dbReference type="InterPro" id="IPR004481">
    <property type="entry name" value="K/Na/Ca-exchanger"/>
</dbReference>
<feature type="transmembrane region" description="Helical" evidence="5">
    <location>
        <begin position="68"/>
        <end position="91"/>
    </location>
</feature>
<dbReference type="EMBL" id="LHYF01000031">
    <property type="protein sequence ID" value="KXB06623.1"/>
    <property type="molecule type" value="Genomic_DNA"/>
</dbReference>
<dbReference type="Proteomes" id="UP000070404">
    <property type="component" value="Unassembled WGS sequence"/>
</dbReference>
<sequence length="309" mass="33497">MWYSLLIIILCFIAFERASDYLVEGLGSISQHFEISEAVLGATIAAMGSSAPEFASSAFSVVENHPTIGLGTIVGSAIFNITIIVGGSALIGKYLIKKRLFYRDGLFYLLTVGVTILGIWDGNISRIEAIFWVILFIVYLSWLIHDAKIGCPIPKEQFEKTTKRKAIAYIVIGLIIIGVAARFLIIQVATLTEAWGISESIFSLIIVAAGTSVPDFFTSIQAAKKKMGSMAVSNALGSNIFDILASIGIPFSFRATTSVETGISISLIGLIVSVGLALFLMRYKWNVTRKDGSLLIGTYVTYVVLIIMI</sequence>
<evidence type="ECO:0000313" key="7">
    <source>
        <dbReference type="EMBL" id="KXB06623.1"/>
    </source>
</evidence>
<dbReference type="Pfam" id="PF01699">
    <property type="entry name" value="Na_Ca_ex"/>
    <property type="match status" value="2"/>
</dbReference>
<organism evidence="7 8">
    <name type="scientific">candidate division MSBL1 archaeon SCGC-AAA382C18</name>
    <dbReference type="NCBI Taxonomy" id="1698281"/>
    <lineage>
        <taxon>Archaea</taxon>
        <taxon>Methanobacteriati</taxon>
        <taxon>Methanobacteriota</taxon>
        <taxon>candidate division MSBL1</taxon>
    </lineage>
</organism>
<feature type="transmembrane region" description="Helical" evidence="5">
    <location>
        <begin position="166"/>
        <end position="189"/>
    </location>
</feature>
<keyword evidence="3 5" id="KW-1133">Transmembrane helix</keyword>
<dbReference type="GO" id="GO:0006874">
    <property type="term" value="P:intracellular calcium ion homeostasis"/>
    <property type="evidence" value="ECO:0007669"/>
    <property type="project" value="TreeGrafter"/>
</dbReference>
<keyword evidence="4 5" id="KW-0472">Membrane</keyword>
<evidence type="ECO:0000313" key="8">
    <source>
        <dbReference type="Proteomes" id="UP000070404"/>
    </source>
</evidence>
<name>A0A133VJL2_9EURY</name>
<comment type="caution">
    <text evidence="7">The sequence shown here is derived from an EMBL/GenBank/DDBJ whole genome shotgun (WGS) entry which is preliminary data.</text>
</comment>
<feature type="transmembrane region" description="Helical" evidence="5">
    <location>
        <begin position="263"/>
        <end position="280"/>
    </location>
</feature>
<dbReference type="InterPro" id="IPR044880">
    <property type="entry name" value="NCX_ion-bd_dom_sf"/>
</dbReference>
<feature type="domain" description="Sodium/calcium exchanger membrane region" evidence="6">
    <location>
        <begin position="4"/>
        <end position="144"/>
    </location>
</feature>
<feature type="transmembrane region" description="Helical" evidence="5">
    <location>
        <begin position="126"/>
        <end position="145"/>
    </location>
</feature>
<dbReference type="PRINTS" id="PR01259">
    <property type="entry name" value="NACAEXCHNGR"/>
</dbReference>
<evidence type="ECO:0000259" key="6">
    <source>
        <dbReference type="Pfam" id="PF01699"/>
    </source>
</evidence>
<evidence type="ECO:0000256" key="5">
    <source>
        <dbReference type="SAM" id="Phobius"/>
    </source>
</evidence>
<feature type="transmembrane region" description="Helical" evidence="5">
    <location>
        <begin position="232"/>
        <end position="251"/>
    </location>
</feature>
<comment type="subcellular location">
    <subcellularLocation>
        <location evidence="1">Membrane</location>
        <topology evidence="1">Multi-pass membrane protein</topology>
    </subcellularLocation>
</comment>
<dbReference type="GO" id="GO:0005262">
    <property type="term" value="F:calcium channel activity"/>
    <property type="evidence" value="ECO:0007669"/>
    <property type="project" value="TreeGrafter"/>
</dbReference>
<dbReference type="PANTHER" id="PTHR10846:SF8">
    <property type="entry name" value="INNER MEMBRANE PROTEIN YRBG"/>
    <property type="match status" value="1"/>
</dbReference>
<feature type="domain" description="Sodium/calcium exchanger membrane region" evidence="6">
    <location>
        <begin position="166"/>
        <end position="307"/>
    </location>
</feature>
<reference evidence="7 8" key="1">
    <citation type="journal article" date="2016" name="Sci. Rep.">
        <title>Metabolic traits of an uncultured archaeal lineage -MSBL1- from brine pools of the Red Sea.</title>
        <authorList>
            <person name="Mwirichia R."/>
            <person name="Alam I."/>
            <person name="Rashid M."/>
            <person name="Vinu M."/>
            <person name="Ba-Alawi W."/>
            <person name="Anthony Kamau A."/>
            <person name="Kamanda Ngugi D."/>
            <person name="Goker M."/>
            <person name="Klenk H.P."/>
            <person name="Bajic V."/>
            <person name="Stingl U."/>
        </authorList>
    </citation>
    <scope>NUCLEOTIDE SEQUENCE [LARGE SCALE GENOMIC DNA]</scope>
    <source>
        <strain evidence="7">SCGC-AAA382C18</strain>
    </source>
</reference>
<dbReference type="Gene3D" id="1.20.1420.30">
    <property type="entry name" value="NCX, central ion-binding region"/>
    <property type="match status" value="1"/>
</dbReference>
<evidence type="ECO:0000256" key="2">
    <source>
        <dbReference type="ARBA" id="ARBA00022692"/>
    </source>
</evidence>
<evidence type="ECO:0000256" key="3">
    <source>
        <dbReference type="ARBA" id="ARBA00022989"/>
    </source>
</evidence>
<proteinExistence type="predicted"/>
<feature type="transmembrane region" description="Helical" evidence="5">
    <location>
        <begin position="100"/>
        <end position="120"/>
    </location>
</feature>
<dbReference type="PANTHER" id="PTHR10846">
    <property type="entry name" value="SODIUM/POTASSIUM/CALCIUM EXCHANGER"/>
    <property type="match status" value="1"/>
</dbReference>
<keyword evidence="8" id="KW-1185">Reference proteome</keyword>
<dbReference type="InterPro" id="IPR004837">
    <property type="entry name" value="NaCa_Exmemb"/>
</dbReference>
<evidence type="ECO:0000256" key="4">
    <source>
        <dbReference type="ARBA" id="ARBA00023136"/>
    </source>
</evidence>
<gene>
    <name evidence="7" type="ORF">AKJ52_01920</name>
</gene>
<accession>A0A133VJL2</accession>
<protein>
    <recommendedName>
        <fullName evidence="6">Sodium/calcium exchanger membrane region domain-containing protein</fullName>
    </recommendedName>
</protein>
<dbReference type="AlphaFoldDB" id="A0A133VJL2"/>
<dbReference type="PATRIC" id="fig|1698281.3.peg.328"/>
<dbReference type="InterPro" id="IPR004836">
    <property type="entry name" value="Na_Ca_Ex"/>
</dbReference>
<feature type="transmembrane region" description="Helical" evidence="5">
    <location>
        <begin position="201"/>
        <end position="220"/>
    </location>
</feature>